<reference evidence="2 3" key="1">
    <citation type="journal article" date="2014" name="Int. J. Syst. Evol. Microbiol.">
        <title>Complete genome sequence of Corynebacterium casei LMG S-19264T (=DSM 44701T), isolated from a smear-ripened cheese.</title>
        <authorList>
            <consortium name="US DOE Joint Genome Institute (JGI-PGF)"/>
            <person name="Walter F."/>
            <person name="Albersmeier A."/>
            <person name="Kalinowski J."/>
            <person name="Ruckert C."/>
        </authorList>
    </citation>
    <scope>NUCLEOTIDE SEQUENCE [LARGE SCALE GENOMIC DNA]</scope>
    <source>
        <strain evidence="2 3">KCTC 19473</strain>
    </source>
</reference>
<gene>
    <name evidence="2" type="ORF">GCM10007147_44150</name>
</gene>
<name>A0A919CLQ8_9ACTN</name>
<evidence type="ECO:0000313" key="2">
    <source>
        <dbReference type="EMBL" id="GHD36646.1"/>
    </source>
</evidence>
<comment type="caution">
    <text evidence="2">The sequence shown here is derived from an EMBL/GenBank/DDBJ whole genome shotgun (WGS) entry which is preliminary data.</text>
</comment>
<dbReference type="RefSeq" id="WP_193518662.1">
    <property type="nucleotide sequence ID" value="NZ_BMXL01000040.1"/>
</dbReference>
<organism evidence="2 3">
    <name type="scientific">Nocardiopsis kunsanensis</name>
    <dbReference type="NCBI Taxonomy" id="141693"/>
    <lineage>
        <taxon>Bacteria</taxon>
        <taxon>Bacillati</taxon>
        <taxon>Actinomycetota</taxon>
        <taxon>Actinomycetes</taxon>
        <taxon>Streptosporangiales</taxon>
        <taxon>Nocardiopsidaceae</taxon>
        <taxon>Nocardiopsis</taxon>
    </lineage>
</organism>
<evidence type="ECO:0000313" key="3">
    <source>
        <dbReference type="Proteomes" id="UP000654947"/>
    </source>
</evidence>
<dbReference type="InterPro" id="IPR023809">
    <property type="entry name" value="Thiopep_bacteriocin_synth_dom"/>
</dbReference>
<dbReference type="Pfam" id="PF14028">
    <property type="entry name" value="Lant_dehydr_C"/>
    <property type="match status" value="1"/>
</dbReference>
<proteinExistence type="predicted"/>
<dbReference type="Proteomes" id="UP000654947">
    <property type="component" value="Unassembled WGS sequence"/>
</dbReference>
<keyword evidence="3" id="KW-1185">Reference proteome</keyword>
<dbReference type="AlphaFoldDB" id="A0A919CLQ8"/>
<dbReference type="EMBL" id="BMXL01000040">
    <property type="protein sequence ID" value="GHD36646.1"/>
    <property type="molecule type" value="Genomic_DNA"/>
</dbReference>
<accession>A0A919CLQ8</accession>
<evidence type="ECO:0000259" key="1">
    <source>
        <dbReference type="Pfam" id="PF14028"/>
    </source>
</evidence>
<feature type="domain" description="Thiopeptide-type bacteriocin biosynthesis" evidence="1">
    <location>
        <begin position="11"/>
        <end position="266"/>
    </location>
</feature>
<dbReference type="NCBIfam" id="TIGR03891">
    <property type="entry name" value="thiopep_ocin"/>
    <property type="match status" value="1"/>
</dbReference>
<protein>
    <recommendedName>
        <fullName evidence="1">Thiopeptide-type bacteriocin biosynthesis domain-containing protein</fullName>
    </recommendedName>
</protein>
<sequence>MLNDAPAADVWWQVNVEFPDPATAEQVGVHHLAPALHQSSREWFLIRKKGAWRCRTHLPDAPALQAAVRERVCGLLDELIHAGHISGWTPVVYEPEIRAFGGDEAMAAAHTLFCADTHHLMAFLAATEQGPDRRKEISLLLCHTLMRAAGLDHYEQGDVWDRVAATRPLPTAGPPPEKVHHQVHRLLSVDPGPRGAHFSSSGAFAGFAPWARAFQDCGRELDDLHTRGRLERGLRAVLAHHVIFCWNRLSIPTPAQAVLSHAAARTIFDPETVSL</sequence>